<proteinExistence type="predicted"/>
<protein>
    <submittedName>
        <fullName evidence="1">Uncharacterized protein</fullName>
    </submittedName>
</protein>
<comment type="caution">
    <text evidence="1">The sequence shown here is derived from an EMBL/GenBank/DDBJ whole genome shotgun (WGS) entry which is preliminary data.</text>
</comment>
<gene>
    <name evidence="1" type="ORF">LAD12857_35940</name>
</gene>
<name>A0ABQ5M9M7_9FIRM</name>
<keyword evidence="2" id="KW-1185">Reference proteome</keyword>
<evidence type="ECO:0000313" key="2">
    <source>
        <dbReference type="Proteomes" id="UP001419084"/>
    </source>
</evidence>
<evidence type="ECO:0000313" key="1">
    <source>
        <dbReference type="EMBL" id="GLB31671.1"/>
    </source>
</evidence>
<dbReference type="EMBL" id="BRPJ01000074">
    <property type="protein sequence ID" value="GLB31671.1"/>
    <property type="molecule type" value="Genomic_DNA"/>
</dbReference>
<sequence length="167" mass="18016">MKELKENVKGFLCLPITEAIEKKIGEVGKLEATVIQNGLVLMKSQMTAMEVIKTIEGLEDVIDALYFTLASAVGVCSGQGCQTETMDAVSIKLPEFILEDAGISKDAKLCAYTDEGSGEVTVIEAEYKHDLTDVSEDTLQILKAMGVCLTGLNECLMAESIIYGKPE</sequence>
<organism evidence="1 2">
    <name type="scientific">Lacrimispora amygdalina</name>
    <dbReference type="NCBI Taxonomy" id="253257"/>
    <lineage>
        <taxon>Bacteria</taxon>
        <taxon>Bacillati</taxon>
        <taxon>Bacillota</taxon>
        <taxon>Clostridia</taxon>
        <taxon>Lachnospirales</taxon>
        <taxon>Lachnospiraceae</taxon>
        <taxon>Lacrimispora</taxon>
    </lineage>
</organism>
<dbReference type="RefSeq" id="WP_346065898.1">
    <property type="nucleotide sequence ID" value="NZ_BRPJ01000074.1"/>
</dbReference>
<reference evidence="1 2" key="1">
    <citation type="journal article" date="2024" name="Int. J. Syst. Evol. Microbiol.">
        <title>Lacrimispora brassicae sp. nov. isolated from fermented cabbage, and proposal of Clostridium indicum Gundawar et al. 2019 and Clostridium methoxybenzovorans Mechichi et al. 1999 as heterotypic synonyms of Lacrimispora amygdalina (Parshina et al. 2003) Haas and Blanchard 2020 and Lacrimispora indolis (McClung and McCoy 1957) Haas and Blanchard 2020, respectively.</title>
        <authorList>
            <person name="Kobayashi H."/>
            <person name="Tanizawa Y."/>
            <person name="Sakamoto M."/>
            <person name="Ohkuma M."/>
            <person name="Tohno M."/>
        </authorList>
    </citation>
    <scope>NUCLEOTIDE SEQUENCE [LARGE SCALE GENOMIC DNA]</scope>
    <source>
        <strain evidence="1 2">DSM 12857</strain>
    </source>
</reference>
<accession>A0ABQ5M9M7</accession>
<dbReference type="Proteomes" id="UP001419084">
    <property type="component" value="Unassembled WGS sequence"/>
</dbReference>